<dbReference type="PANTHER" id="PTHR34146:SF8">
    <property type="entry name" value="RNASE H TYPE-1 DOMAIN-CONTAINING PROTEIN"/>
    <property type="match status" value="1"/>
</dbReference>
<feature type="domain" description="Reverse transcriptase zinc-binding" evidence="2">
    <location>
        <begin position="107"/>
        <end position="198"/>
    </location>
</feature>
<dbReference type="Gene3D" id="3.30.420.10">
    <property type="entry name" value="Ribonuclease H-like superfamily/Ribonuclease H"/>
    <property type="match status" value="1"/>
</dbReference>
<dbReference type="GO" id="GO:0003676">
    <property type="term" value="F:nucleic acid binding"/>
    <property type="evidence" value="ECO:0007669"/>
    <property type="project" value="InterPro"/>
</dbReference>
<dbReference type="Proteomes" id="UP001140206">
    <property type="component" value="Chromosome 4"/>
</dbReference>
<dbReference type="Pfam" id="PF13966">
    <property type="entry name" value="zf-RVT"/>
    <property type="match status" value="1"/>
</dbReference>
<name>A0AAV8D739_9POAL</name>
<feature type="domain" description="RNase H type-1" evidence="1">
    <location>
        <begin position="273"/>
        <end position="398"/>
    </location>
</feature>
<protein>
    <submittedName>
        <fullName evidence="3">Ribonuclease H-like superfamily protein</fullName>
    </submittedName>
</protein>
<evidence type="ECO:0000259" key="1">
    <source>
        <dbReference type="Pfam" id="PF13456"/>
    </source>
</evidence>
<dbReference type="InterPro" id="IPR026960">
    <property type="entry name" value="RVT-Znf"/>
</dbReference>
<evidence type="ECO:0000259" key="2">
    <source>
        <dbReference type="Pfam" id="PF13966"/>
    </source>
</evidence>
<dbReference type="GO" id="GO:0004523">
    <property type="term" value="F:RNA-DNA hybrid ribonuclease activity"/>
    <property type="evidence" value="ECO:0007669"/>
    <property type="project" value="InterPro"/>
</dbReference>
<comment type="caution">
    <text evidence="3">The sequence shown here is derived from an EMBL/GenBank/DDBJ whole genome shotgun (WGS) entry which is preliminary data.</text>
</comment>
<dbReference type="InterPro" id="IPR002156">
    <property type="entry name" value="RNaseH_domain"/>
</dbReference>
<dbReference type="InterPro" id="IPR012337">
    <property type="entry name" value="RNaseH-like_sf"/>
</dbReference>
<dbReference type="AlphaFoldDB" id="A0AAV8D739"/>
<dbReference type="InterPro" id="IPR044730">
    <property type="entry name" value="RNase_H-like_dom_plant"/>
</dbReference>
<gene>
    <name evidence="3" type="ORF">LUZ62_073381</name>
</gene>
<proteinExistence type="predicted"/>
<dbReference type="PANTHER" id="PTHR34146">
    <property type="entry name" value="POLYNUCLEOTIDYL TRANSFERASE, RIBONUCLEASE H-LIKE SUPERFAMILY PROTEIN-RELATED"/>
    <property type="match status" value="1"/>
</dbReference>
<sequence>MWKHILRNKEFFRADVMWRLGDATKVPSCSQPWFPGWINQRVISREDRSPRVAELFDFEANQWNADKLSQLFQQELIPQIQTMVHKPVRNSHTEDCLIWGRSKSRRYTVKEGYRLMMEGQGGQLQPWQCLLWEEISNWKGILPKIKIFLWRLISRALMLAPNMHRRMPRWSPTCQRCNLENEYETHCFFFCPCSRAVWFCSNFGLRTHDLSLNIVQAIKQCVQGRTKEEVVFFSMMMWEIWKGRNATVINHKKFDPVEINMKYSAAGWQIILDGSWDTSNKAGCAYLIFQRGKIWKIGYNYHTLQSPFHAEAVALKEALMIIQEGRDSGGGEEIEGYTDCQELVKAVMERDISNLSSWQAIEEVQQIIQIVDENQPAIWIKKVDRNAVQQAHKLANHARRNTVHYIGIPRAVNEIEGEIEGSLNETYFQRVPEAPP</sequence>
<dbReference type="InterPro" id="IPR036397">
    <property type="entry name" value="RNaseH_sf"/>
</dbReference>
<dbReference type="SUPFAM" id="SSF53098">
    <property type="entry name" value="Ribonuclease H-like"/>
    <property type="match status" value="1"/>
</dbReference>
<dbReference type="Pfam" id="PF13456">
    <property type="entry name" value="RVT_3"/>
    <property type="match status" value="1"/>
</dbReference>
<reference evidence="3" key="1">
    <citation type="submission" date="2022-08" db="EMBL/GenBank/DDBJ databases">
        <authorList>
            <person name="Marques A."/>
        </authorList>
    </citation>
    <scope>NUCLEOTIDE SEQUENCE</scope>
    <source>
        <strain evidence="3">RhyPub2mFocal</strain>
        <tissue evidence="3">Leaves</tissue>
    </source>
</reference>
<organism evidence="3 4">
    <name type="scientific">Rhynchospora pubera</name>
    <dbReference type="NCBI Taxonomy" id="906938"/>
    <lineage>
        <taxon>Eukaryota</taxon>
        <taxon>Viridiplantae</taxon>
        <taxon>Streptophyta</taxon>
        <taxon>Embryophyta</taxon>
        <taxon>Tracheophyta</taxon>
        <taxon>Spermatophyta</taxon>
        <taxon>Magnoliopsida</taxon>
        <taxon>Liliopsida</taxon>
        <taxon>Poales</taxon>
        <taxon>Cyperaceae</taxon>
        <taxon>Cyperoideae</taxon>
        <taxon>Rhynchosporeae</taxon>
        <taxon>Rhynchospora</taxon>
    </lineage>
</organism>
<accession>A0AAV8D739</accession>
<evidence type="ECO:0000313" key="4">
    <source>
        <dbReference type="Proteomes" id="UP001140206"/>
    </source>
</evidence>
<evidence type="ECO:0000313" key="3">
    <source>
        <dbReference type="EMBL" id="KAJ4763006.1"/>
    </source>
</evidence>
<keyword evidence="4" id="KW-1185">Reference proteome</keyword>
<dbReference type="EMBL" id="JAMFTS010000004">
    <property type="protein sequence ID" value="KAJ4763006.1"/>
    <property type="molecule type" value="Genomic_DNA"/>
</dbReference>
<dbReference type="CDD" id="cd06222">
    <property type="entry name" value="RNase_H_like"/>
    <property type="match status" value="1"/>
</dbReference>